<dbReference type="EMBL" id="JARVKF010000027">
    <property type="protein sequence ID" value="KAK9424926.1"/>
    <property type="molecule type" value="Genomic_DNA"/>
</dbReference>
<dbReference type="Pfam" id="PF07093">
    <property type="entry name" value="SGT1"/>
    <property type="match status" value="2"/>
</dbReference>
<dbReference type="PANTHER" id="PTHR13060:SF0">
    <property type="entry name" value="PROTEIN ECDYSONELESS HOMOLOG"/>
    <property type="match status" value="1"/>
</dbReference>
<dbReference type="InterPro" id="IPR010770">
    <property type="entry name" value="Ecd"/>
</dbReference>
<feature type="compositionally biased region" description="Acidic residues" evidence="1">
    <location>
        <begin position="510"/>
        <end position="520"/>
    </location>
</feature>
<proteinExistence type="predicted"/>
<organism evidence="2 3">
    <name type="scientific">Seiridium unicorne</name>
    <dbReference type="NCBI Taxonomy" id="138068"/>
    <lineage>
        <taxon>Eukaryota</taxon>
        <taxon>Fungi</taxon>
        <taxon>Dikarya</taxon>
        <taxon>Ascomycota</taxon>
        <taxon>Pezizomycotina</taxon>
        <taxon>Sordariomycetes</taxon>
        <taxon>Xylariomycetidae</taxon>
        <taxon>Amphisphaeriales</taxon>
        <taxon>Sporocadaceae</taxon>
        <taxon>Seiridium</taxon>
    </lineage>
</organism>
<accession>A0ABR2VDR4</accession>
<feature type="region of interest" description="Disordered" evidence="1">
    <location>
        <begin position="439"/>
        <end position="583"/>
    </location>
</feature>
<reference evidence="2 3" key="1">
    <citation type="journal article" date="2024" name="J. Plant Pathol.">
        <title>Sequence and assembly of the genome of Seiridium unicorne, isolate CBS 538.82, causal agent of cypress canker disease.</title>
        <authorList>
            <person name="Scali E."/>
            <person name="Rocca G.D."/>
            <person name="Danti R."/>
            <person name="Garbelotto M."/>
            <person name="Barberini S."/>
            <person name="Baroncelli R."/>
            <person name="Emiliani G."/>
        </authorList>
    </citation>
    <scope>NUCLEOTIDE SEQUENCE [LARGE SCALE GENOMIC DNA]</scope>
    <source>
        <strain evidence="2 3">BM-138-508</strain>
    </source>
</reference>
<evidence type="ECO:0000256" key="1">
    <source>
        <dbReference type="SAM" id="MobiDB-lite"/>
    </source>
</evidence>
<feature type="compositionally biased region" description="Acidic residues" evidence="1">
    <location>
        <begin position="572"/>
        <end position="583"/>
    </location>
</feature>
<feature type="region of interest" description="Disordered" evidence="1">
    <location>
        <begin position="399"/>
        <end position="418"/>
    </location>
</feature>
<feature type="compositionally biased region" description="Acidic residues" evidence="1">
    <location>
        <begin position="445"/>
        <end position="473"/>
    </location>
</feature>
<dbReference type="PANTHER" id="PTHR13060">
    <property type="entry name" value="SGT1 PROTEIN HSGT1 SUPPRESSOR OF GCR2"/>
    <property type="match status" value="1"/>
</dbReference>
<evidence type="ECO:0000313" key="2">
    <source>
        <dbReference type="EMBL" id="KAK9424926.1"/>
    </source>
</evidence>
<gene>
    <name evidence="2" type="ORF">SUNI508_13311</name>
</gene>
<sequence length="628" mass="70448">MSPSKGSEQTAEAPEDKVNFFEGGFDGFPRRLPDNCVEYILFIVDAQLEAHKLLSALENVRKTALHLTNDLTKDYIWQRDGLQLDVKNDQGLIYLHGTSYYGDSVEDEWLIVYLLRELSKGFQNLWVRVFDSDGEFLLVEAANVLPPWLSPEVDTNRVWIHQEKLYIIPLEKGSHDKQPLSLTEAASSLGTKPKSDLVHSTFVEAEAFYRLEKYPGQIADSLHHSLVTIPRKLAYILHQKPAAVAPAVEAFYLRDPVSMKSLFSTSGKLNFAPEDLVTVSAKFTKVLFAQLKSQRFTQPPVWVPIIEAAEESGTGAAKSQKTLDQLEIGMKITSGFEMLATNAETKDSRVTREVAILLEDLEEDGAQALPDDATIQAWPNVSQDDDESWMDINYEDFENELDGKGAPQGQRKPGFGDSAAKADLEKIVSRFESFLNDETAGFEGAELDDMDFDDDDEEEDSEDEDKEVSFDEEQFAKMMREMMGMPSTEQRTSAYNTNSKIKAGRQKSLEEDDEYDENDNEHEAIRQLAAQMESELNEHNALQLDPTPGKPAALKRKDTDLKGKQAVRDGHEDEDEESGDEEVDIDYNLAKNLLESFKGQAGMAGPAGNILGMMGMKLPRDEDDEQKD</sequence>
<dbReference type="Proteomes" id="UP001408356">
    <property type="component" value="Unassembled WGS sequence"/>
</dbReference>
<name>A0ABR2VDR4_9PEZI</name>
<feature type="compositionally biased region" description="Polar residues" evidence="1">
    <location>
        <begin position="487"/>
        <end position="500"/>
    </location>
</feature>
<feature type="compositionally biased region" description="Basic and acidic residues" evidence="1">
    <location>
        <begin position="555"/>
        <end position="571"/>
    </location>
</feature>
<comment type="caution">
    <text evidence="2">The sequence shown here is derived from an EMBL/GenBank/DDBJ whole genome shotgun (WGS) entry which is preliminary data.</text>
</comment>
<keyword evidence="3" id="KW-1185">Reference proteome</keyword>
<evidence type="ECO:0000313" key="3">
    <source>
        <dbReference type="Proteomes" id="UP001408356"/>
    </source>
</evidence>
<protein>
    <submittedName>
        <fullName evidence="2">SGT1 protein-domain-containing protein</fullName>
    </submittedName>
</protein>